<keyword evidence="1" id="KW-0472">Membrane</keyword>
<proteinExistence type="predicted"/>
<accession>A0A382HRB2</accession>
<feature type="transmembrane region" description="Helical" evidence="1">
    <location>
        <begin position="20"/>
        <end position="44"/>
    </location>
</feature>
<dbReference type="EMBL" id="UINC01062859">
    <property type="protein sequence ID" value="SVB89876.1"/>
    <property type="molecule type" value="Genomic_DNA"/>
</dbReference>
<evidence type="ECO:0000313" key="2">
    <source>
        <dbReference type="EMBL" id="SVB89876.1"/>
    </source>
</evidence>
<organism evidence="2">
    <name type="scientific">marine metagenome</name>
    <dbReference type="NCBI Taxonomy" id="408172"/>
    <lineage>
        <taxon>unclassified sequences</taxon>
        <taxon>metagenomes</taxon>
        <taxon>ecological metagenomes</taxon>
    </lineage>
</organism>
<sequence>MAEHSNPLKSFAATRLPWAIALGMGMLYLLTLHSWISFASLPAVSDVGGWSDRPQFEAPLLYLLTLPLWVLPASVVPVAMNALAALFGALTLALLVRSVTLLPHDRTKEQRQREQSAHSLLSLRSNWVPALFAA</sequence>
<reference evidence="2" key="1">
    <citation type="submission" date="2018-05" db="EMBL/GenBank/DDBJ databases">
        <authorList>
            <person name="Lanie J.A."/>
            <person name="Ng W.-L."/>
            <person name="Kazmierczak K.M."/>
            <person name="Andrzejewski T.M."/>
            <person name="Davidsen T.M."/>
            <person name="Wayne K.J."/>
            <person name="Tettelin H."/>
            <person name="Glass J.I."/>
            <person name="Rusch D."/>
            <person name="Podicherti R."/>
            <person name="Tsui H.-C.T."/>
            <person name="Winkler M.E."/>
        </authorList>
    </citation>
    <scope>NUCLEOTIDE SEQUENCE</scope>
</reference>
<keyword evidence="1" id="KW-0812">Transmembrane</keyword>
<gene>
    <name evidence="2" type="ORF">METZ01_LOCUS242730</name>
</gene>
<dbReference type="AlphaFoldDB" id="A0A382HRB2"/>
<protein>
    <submittedName>
        <fullName evidence="2">Uncharacterized protein</fullName>
    </submittedName>
</protein>
<keyword evidence="1" id="KW-1133">Transmembrane helix</keyword>
<name>A0A382HRB2_9ZZZZ</name>
<feature type="transmembrane region" description="Helical" evidence="1">
    <location>
        <begin position="82"/>
        <end position="103"/>
    </location>
</feature>
<evidence type="ECO:0000256" key="1">
    <source>
        <dbReference type="SAM" id="Phobius"/>
    </source>
</evidence>
<feature type="non-terminal residue" evidence="2">
    <location>
        <position position="134"/>
    </location>
</feature>